<dbReference type="AlphaFoldDB" id="A0A5N4C7I9"/>
<reference evidence="1 2" key="1">
    <citation type="journal article" date="2019" name="Mol. Ecol. Resour.">
        <title>Improving Illumina assemblies with Hi-C and long reads: an example with the North African dromedary.</title>
        <authorList>
            <person name="Elbers J.P."/>
            <person name="Rogers M.F."/>
            <person name="Perelman P.L."/>
            <person name="Proskuryakova A.A."/>
            <person name="Serdyukova N.A."/>
            <person name="Johnson W.E."/>
            <person name="Horin P."/>
            <person name="Corander J."/>
            <person name="Murphy D."/>
            <person name="Burger P.A."/>
        </authorList>
    </citation>
    <scope>NUCLEOTIDE SEQUENCE [LARGE SCALE GENOMIC DNA]</scope>
    <source>
        <strain evidence="1">Drom800</strain>
        <tissue evidence="1">Blood</tissue>
    </source>
</reference>
<gene>
    <name evidence="1" type="ORF">Cadr_000029073</name>
</gene>
<protein>
    <submittedName>
        <fullName evidence="1">Uncharacterized protein</fullName>
    </submittedName>
</protein>
<evidence type="ECO:0000313" key="1">
    <source>
        <dbReference type="EMBL" id="KAB1254334.1"/>
    </source>
</evidence>
<proteinExistence type="predicted"/>
<dbReference type="EMBL" id="JWIN03000034">
    <property type="protein sequence ID" value="KAB1254334.1"/>
    <property type="molecule type" value="Genomic_DNA"/>
</dbReference>
<sequence length="208" mass="23285">MQEKWMLRLSPWDVPHQVWVLGFTQEGIQERATAEERQIGLERYTPHRAQSKRKATRLKVGTHSTDRVWAVSEEGERCAGTVLLVFMGLKLAVSHPVTFCGQPQDCHGACGRPCKPALQRLLSPGLRPTAAVNCLREASRWAQCSRPVFCVKRALYHEASEVDFHVVPSPSLLVATDLCFELVQDAGPLHQQQKAFTFSRVSGTLPRS</sequence>
<accession>A0A5N4C7I9</accession>
<keyword evidence="2" id="KW-1185">Reference proteome</keyword>
<name>A0A5N4C7I9_CAMDR</name>
<organism evidence="1 2">
    <name type="scientific">Camelus dromedarius</name>
    <name type="common">Dromedary</name>
    <name type="synonym">Arabian camel</name>
    <dbReference type="NCBI Taxonomy" id="9838"/>
    <lineage>
        <taxon>Eukaryota</taxon>
        <taxon>Metazoa</taxon>
        <taxon>Chordata</taxon>
        <taxon>Craniata</taxon>
        <taxon>Vertebrata</taxon>
        <taxon>Euteleostomi</taxon>
        <taxon>Mammalia</taxon>
        <taxon>Eutheria</taxon>
        <taxon>Laurasiatheria</taxon>
        <taxon>Artiodactyla</taxon>
        <taxon>Tylopoda</taxon>
        <taxon>Camelidae</taxon>
        <taxon>Camelus</taxon>
    </lineage>
</organism>
<comment type="caution">
    <text evidence="1">The sequence shown here is derived from an EMBL/GenBank/DDBJ whole genome shotgun (WGS) entry which is preliminary data.</text>
</comment>
<evidence type="ECO:0000313" key="2">
    <source>
        <dbReference type="Proteomes" id="UP000299084"/>
    </source>
</evidence>
<dbReference type="Proteomes" id="UP000299084">
    <property type="component" value="Unassembled WGS sequence"/>
</dbReference>